<reference evidence="1" key="1">
    <citation type="submission" date="2020-05" db="EMBL/GenBank/DDBJ databases">
        <authorList>
            <person name="Chiriac C."/>
            <person name="Salcher M."/>
            <person name="Ghai R."/>
            <person name="Kavagutti S V."/>
        </authorList>
    </citation>
    <scope>NUCLEOTIDE SEQUENCE</scope>
</reference>
<organism evidence="1">
    <name type="scientific">freshwater metagenome</name>
    <dbReference type="NCBI Taxonomy" id="449393"/>
    <lineage>
        <taxon>unclassified sequences</taxon>
        <taxon>metagenomes</taxon>
        <taxon>ecological metagenomes</taxon>
    </lineage>
</organism>
<name>A0A6J7H3Y6_9ZZZZ</name>
<dbReference type="EMBL" id="CAFBLX010000260">
    <property type="protein sequence ID" value="CAB4910419.1"/>
    <property type="molecule type" value="Genomic_DNA"/>
</dbReference>
<evidence type="ECO:0000313" key="1">
    <source>
        <dbReference type="EMBL" id="CAB4910419.1"/>
    </source>
</evidence>
<dbReference type="AlphaFoldDB" id="A0A6J7H3Y6"/>
<sequence length="76" mass="7915">MSDSVADGFDGACGFVAEQERELVVDAALAVMQIGMTHPARGDGDHDIVRAGIGNGDRLDRDGLTLRLGDDGMNGL</sequence>
<proteinExistence type="predicted"/>
<protein>
    <submittedName>
        <fullName evidence="1">Unannotated protein</fullName>
    </submittedName>
</protein>
<accession>A0A6J7H3Y6</accession>
<gene>
    <name evidence="1" type="ORF">UFOPK3472_02992</name>
</gene>